<feature type="transmembrane region" description="Helical" evidence="1">
    <location>
        <begin position="55"/>
        <end position="71"/>
    </location>
</feature>
<dbReference type="EMBL" id="LIDT01000032">
    <property type="protein sequence ID" value="OCR29659.1"/>
    <property type="molecule type" value="Genomic_DNA"/>
</dbReference>
<organism evidence="2 3">
    <name type="scientific">Bacteroides fragilis</name>
    <dbReference type="NCBI Taxonomy" id="817"/>
    <lineage>
        <taxon>Bacteria</taxon>
        <taxon>Pseudomonadati</taxon>
        <taxon>Bacteroidota</taxon>
        <taxon>Bacteroidia</taxon>
        <taxon>Bacteroidales</taxon>
        <taxon>Bacteroidaceae</taxon>
        <taxon>Bacteroides</taxon>
    </lineage>
</organism>
<evidence type="ECO:0000313" key="2">
    <source>
        <dbReference type="EMBL" id="OCR29659.1"/>
    </source>
</evidence>
<name>A0A853PS74_BACFG</name>
<dbReference type="Proteomes" id="UP000093197">
    <property type="component" value="Unassembled WGS sequence"/>
</dbReference>
<accession>A0A853PS74</accession>
<comment type="caution">
    <text evidence="2">The sequence shown here is derived from an EMBL/GenBank/DDBJ whole genome shotgun (WGS) entry which is preliminary data.</text>
</comment>
<keyword evidence="1" id="KW-0812">Transmembrane</keyword>
<gene>
    <name evidence="2" type="ORF">AC094_31740</name>
</gene>
<proteinExistence type="predicted"/>
<protein>
    <submittedName>
        <fullName evidence="2">Uncharacterized protein</fullName>
    </submittedName>
</protein>
<keyword evidence="1" id="KW-1133">Transmembrane helix</keyword>
<evidence type="ECO:0000313" key="3">
    <source>
        <dbReference type="Proteomes" id="UP000093197"/>
    </source>
</evidence>
<reference evidence="2 3" key="1">
    <citation type="journal article" date="2016" name="PLoS ONE">
        <title>Genomic Diversity of Enterotoxigenic Strains of Bacteroides fragilis.</title>
        <authorList>
            <person name="Pierce J.V."/>
            <person name="Bernstein H.D."/>
        </authorList>
    </citation>
    <scope>NUCLEOTIDE SEQUENCE [LARGE SCALE GENOMIC DNA]</scope>
    <source>
        <strain evidence="2 3">20793-3</strain>
    </source>
</reference>
<evidence type="ECO:0000256" key="1">
    <source>
        <dbReference type="SAM" id="Phobius"/>
    </source>
</evidence>
<dbReference type="AlphaFoldDB" id="A0A853PS74"/>
<keyword evidence="1" id="KW-0472">Membrane</keyword>
<sequence length="212" mass="25420">MVGKTAIVFEYTARLLKEFILQKYNRKDLYLRYERSKGLLWYCLLLQFRTRKRKIYYLLMIFNLLPMNIPINYLNRKRLISKEYATTNKSILILTPSNLYRLFCLSLYRNNRYNIKMRLKDLAKFTGEKESALKQFNTDIKGIVSIKEYYLPTAHSIYTIRKNRYNLPDLETHFITLSKEFTQVNVPIKIKGYYIKLLLIAENNIISLPNSK</sequence>